<dbReference type="GO" id="GO:0015035">
    <property type="term" value="F:protein-disulfide reductase activity"/>
    <property type="evidence" value="ECO:0007669"/>
    <property type="project" value="InterPro"/>
</dbReference>
<dbReference type="Pfam" id="PF04134">
    <property type="entry name" value="DCC1-like"/>
    <property type="match status" value="1"/>
</dbReference>
<dbReference type="InterPro" id="IPR052927">
    <property type="entry name" value="DCC_oxidoreductase"/>
</dbReference>
<dbReference type="KEGG" id="fmr:Fuma_00016"/>
<evidence type="ECO:0000313" key="2">
    <source>
        <dbReference type="EMBL" id="APZ90443.1"/>
    </source>
</evidence>
<feature type="transmembrane region" description="Helical" evidence="1">
    <location>
        <begin position="95"/>
        <end position="113"/>
    </location>
</feature>
<sequence length="152" mass="17307">MIDAPDSSGTEYTMQPETNTTASTAIVFFDGVCGLCNHTVDFLLKRDRRGVLKFAPLQGETAAEILPEEVRKDLNTFVFADHGDLHYRSSAMARILMRLGGIWWPAGALLWLIPSPIRNVAYRIVSRLRYRLFGRKESCRMPTPEERDRFLS</sequence>
<evidence type="ECO:0000313" key="3">
    <source>
        <dbReference type="Proteomes" id="UP000187735"/>
    </source>
</evidence>
<keyword evidence="1" id="KW-0812">Transmembrane</keyword>
<dbReference type="AlphaFoldDB" id="A0A1P8W8Q7"/>
<gene>
    <name evidence="2" type="ORF">Fuma_00016</name>
</gene>
<dbReference type="STRING" id="1891926.Fuma_00016"/>
<dbReference type="PANTHER" id="PTHR33639:SF2">
    <property type="entry name" value="DUF393 DOMAIN-CONTAINING PROTEIN"/>
    <property type="match status" value="1"/>
</dbReference>
<organism evidence="2 3">
    <name type="scientific">Fuerstiella marisgermanici</name>
    <dbReference type="NCBI Taxonomy" id="1891926"/>
    <lineage>
        <taxon>Bacteria</taxon>
        <taxon>Pseudomonadati</taxon>
        <taxon>Planctomycetota</taxon>
        <taxon>Planctomycetia</taxon>
        <taxon>Planctomycetales</taxon>
        <taxon>Planctomycetaceae</taxon>
        <taxon>Fuerstiella</taxon>
    </lineage>
</organism>
<evidence type="ECO:0008006" key="4">
    <source>
        <dbReference type="Google" id="ProtNLM"/>
    </source>
</evidence>
<protein>
    <recommendedName>
        <fullName evidence="4">Thiol-disulfide oxidoreductase DCC</fullName>
    </recommendedName>
</protein>
<keyword evidence="1" id="KW-0472">Membrane</keyword>
<name>A0A1P8W8Q7_9PLAN</name>
<accession>A0A1P8W8Q7</accession>
<reference evidence="2 3" key="1">
    <citation type="journal article" date="2016" name="Front. Microbiol.">
        <title>Fuerstia marisgermanicae gen. nov., sp. nov., an Unusual Member of the Phylum Planctomycetes from the German Wadden Sea.</title>
        <authorList>
            <person name="Kohn T."/>
            <person name="Heuer A."/>
            <person name="Jogler M."/>
            <person name="Vollmers J."/>
            <person name="Boedeker C."/>
            <person name="Bunk B."/>
            <person name="Rast P."/>
            <person name="Borchert D."/>
            <person name="Glockner I."/>
            <person name="Freese H.M."/>
            <person name="Klenk H.P."/>
            <person name="Overmann J."/>
            <person name="Kaster A.K."/>
            <person name="Rohde M."/>
            <person name="Wiegand S."/>
            <person name="Jogler C."/>
        </authorList>
    </citation>
    <scope>NUCLEOTIDE SEQUENCE [LARGE SCALE GENOMIC DNA]</scope>
    <source>
        <strain evidence="2 3">NH11</strain>
    </source>
</reference>
<dbReference type="OrthoDB" id="9785438at2"/>
<evidence type="ECO:0000256" key="1">
    <source>
        <dbReference type="SAM" id="Phobius"/>
    </source>
</evidence>
<dbReference type="Proteomes" id="UP000187735">
    <property type="component" value="Chromosome"/>
</dbReference>
<keyword evidence="3" id="KW-1185">Reference proteome</keyword>
<dbReference type="InterPro" id="IPR007263">
    <property type="entry name" value="DCC1-like"/>
</dbReference>
<dbReference type="PANTHER" id="PTHR33639">
    <property type="entry name" value="THIOL-DISULFIDE OXIDOREDUCTASE DCC"/>
    <property type="match status" value="1"/>
</dbReference>
<dbReference type="EMBL" id="CP017641">
    <property type="protein sequence ID" value="APZ90443.1"/>
    <property type="molecule type" value="Genomic_DNA"/>
</dbReference>
<proteinExistence type="predicted"/>
<keyword evidence="1" id="KW-1133">Transmembrane helix</keyword>